<name>A0A7G9WG99_9FIRM</name>
<dbReference type="RefSeq" id="WP_212506775.1">
    <property type="nucleotide sequence ID" value="NZ_CP060696.1"/>
</dbReference>
<proteinExistence type="predicted"/>
<keyword evidence="2" id="KW-1185">Reference proteome</keyword>
<dbReference type="KEGG" id="caml:H6X83_12410"/>
<evidence type="ECO:0000313" key="1">
    <source>
        <dbReference type="EMBL" id="QNO17711.1"/>
    </source>
</evidence>
<reference evidence="1 2" key="1">
    <citation type="submission" date="2020-08" db="EMBL/GenBank/DDBJ databases">
        <authorList>
            <person name="Ren C."/>
            <person name="Gu Y."/>
            <person name="Xu Y."/>
        </authorList>
    </citation>
    <scope>NUCLEOTIDE SEQUENCE [LARGE SCALE GENOMIC DNA]</scope>
    <source>
        <strain evidence="1 2">LBM18003</strain>
    </source>
</reference>
<dbReference type="EMBL" id="CP060696">
    <property type="protein sequence ID" value="QNO17711.1"/>
    <property type="molecule type" value="Genomic_DNA"/>
</dbReference>
<gene>
    <name evidence="1" type="ORF">H6X83_12410</name>
</gene>
<dbReference type="Proteomes" id="UP000516046">
    <property type="component" value="Chromosome"/>
</dbReference>
<accession>A0A7G9WG99</accession>
<organism evidence="1 2">
    <name type="scientific">Caproicibacterium amylolyticum</name>
    <dbReference type="NCBI Taxonomy" id="2766537"/>
    <lineage>
        <taxon>Bacteria</taxon>
        <taxon>Bacillati</taxon>
        <taxon>Bacillota</taxon>
        <taxon>Clostridia</taxon>
        <taxon>Eubacteriales</taxon>
        <taxon>Oscillospiraceae</taxon>
        <taxon>Caproicibacterium</taxon>
    </lineage>
</organism>
<dbReference type="AlphaFoldDB" id="A0A7G9WG99"/>
<evidence type="ECO:0000313" key="2">
    <source>
        <dbReference type="Proteomes" id="UP000516046"/>
    </source>
</evidence>
<sequence length="195" mass="21040">MGSTIKAQIKNFKEVQKNLKSIKAAGEKAVKRTVSDIRSRAPGWVSQEVAAVYGIKKGEVNPAGKGAKAGSISVRGETIDNLQLVYSGRVLTPTHFGMTPRSRPASQPGGRPRKYTVKAAVFKGQKKTLGSNVFLGGSASIPFKRVGNSRLPIKAVKTLSVPQMVGSDRVMPQVKKRLNEEIGKRLDNNVKNAMK</sequence>
<protein>
    <submittedName>
        <fullName evidence="1">Serine/arginine repetitive matrix protein 2</fullName>
    </submittedName>
</protein>